<dbReference type="InterPro" id="IPR028994">
    <property type="entry name" value="Integrin_alpha_N"/>
</dbReference>
<name>A0AAU9EDC9_9BACT</name>
<dbReference type="KEGG" id="dmp:FAK_03250"/>
<gene>
    <name evidence="1" type="ORF">FAK_03250</name>
</gene>
<protein>
    <submittedName>
        <fullName evidence="1">Uncharacterized protein</fullName>
    </submittedName>
</protein>
<proteinExistence type="predicted"/>
<dbReference type="EMBL" id="AP028679">
    <property type="protein sequence ID" value="BEQ13259.1"/>
    <property type="molecule type" value="Genomic_DNA"/>
</dbReference>
<reference evidence="2" key="1">
    <citation type="journal article" date="2023" name="Arch. Microbiol.">
        <title>Desulfoferula mesophilus gen. nov. sp. nov., a mesophilic sulfate-reducing bacterium isolated from a brackish lake sediment.</title>
        <authorList>
            <person name="Watanabe T."/>
            <person name="Yabe T."/>
            <person name="Tsuji J.M."/>
            <person name="Fukui M."/>
        </authorList>
    </citation>
    <scope>NUCLEOTIDE SEQUENCE [LARGE SCALE GENOMIC DNA]</scope>
    <source>
        <strain evidence="2">12FAK</strain>
    </source>
</reference>
<evidence type="ECO:0000313" key="2">
    <source>
        <dbReference type="Proteomes" id="UP001366166"/>
    </source>
</evidence>
<organism evidence="1 2">
    <name type="scientific">Desulfoferula mesophila</name>
    <dbReference type="NCBI Taxonomy" id="3058419"/>
    <lineage>
        <taxon>Bacteria</taxon>
        <taxon>Pseudomonadati</taxon>
        <taxon>Thermodesulfobacteriota</taxon>
        <taxon>Desulfarculia</taxon>
        <taxon>Desulfarculales</taxon>
        <taxon>Desulfarculaceae</taxon>
        <taxon>Desulfoferula</taxon>
    </lineage>
</organism>
<dbReference type="Proteomes" id="UP001366166">
    <property type="component" value="Chromosome"/>
</dbReference>
<sequence>MLAVLAAGGAEARAEAPPQVIAQAQADLDGDGRTETLEVLLLQGERRDDAEPWCGAGDKWEGRFALRVRRGPAVLTQARWESLIYPRCSVAADESFFFWAPLTLHLADYNGDGHPDFSLGVYGNCNGNFYRLFTLGPDGRLAELPTQGGGALTVSGAGHHNSTPLIRVEKGLLVNTYYDQAKGEEVTVRRRWQNGRFVPVAP</sequence>
<evidence type="ECO:0000313" key="1">
    <source>
        <dbReference type="EMBL" id="BEQ13259.1"/>
    </source>
</evidence>
<dbReference type="AlphaFoldDB" id="A0AAU9EDC9"/>
<dbReference type="SUPFAM" id="SSF69318">
    <property type="entry name" value="Integrin alpha N-terminal domain"/>
    <property type="match status" value="1"/>
</dbReference>
<accession>A0AAU9EDC9</accession>
<keyword evidence="2" id="KW-1185">Reference proteome</keyword>